<gene>
    <name evidence="17" type="primary">Adgre3</name>
    <name evidence="17" type="ORF">GTO96_0005752</name>
</gene>
<keyword evidence="18" id="KW-1185">Reference proteome</keyword>
<sequence length="1188" mass="132568">MESNQRFASPAGLTAGEGERKQKASSSCPRSAKVSPGADQRDHGGDRCGDRGDLCLHSFLADHGCEEEFFEKVAQCNSRPASGSGQYEDFTPRSLSKAYRYDACCERRYMQGELRDLWSSVSLTCDGRSWSLDGSQENTSTPELCFLLNFSQGLNQNFDGSISSTQQLQQVVSVLATPVRTTSLWKNLTVEQKALAADTYLKNAEKAVLSLVDKSVGQPRTKVTTENLAVDVLRIPFNETLLDTTEVLEAGENKLEVEVRSLFEDKSKGFSMISLLSFSGMESIFNRNFLGNANLSQVVAVALDSGHPRNLSQPIKIYFSHKKKSEDPILSLINLILITTSLVCLTLAIVTFLFCRSIQKATKAIHLHLSLCLFVAHLLFLVGISRHSMKVLCSVIAGLLHYFYLACFVWMCLEGVQLFLLVRNLRVVKYSTRQGMRRRYLVLMGYGVPAVIVAVAAGTFSKGYGMDQLMLTFKAASHCFIMGCTWILGFFQEFIVFEYLFIIVNALQGPFIFLVHCVLNHQIRAEYKQWLSVLHRKKDVSESSVSTVAMKTLMAVSSLHITKGTPGDKSEDGYEYYPHEDFGFRDSTMTATVTSLTSQLMELRTPDQHTERSCNARLLSKKLSQNLGEVLSSASFWMSLPPTDKALIAESFLQEVEATILNLTDVSSAAQNSRLTLNMSHLELRTIRWNRSQPADREVLLINGNQLEVKIVRLVEMKAEGPLKIGFIVYNNMESLVSASFIDGSLRERHSTSLNSQVVTAVLGEAKSQRLPEPVELTLRHLAVRHPPPWHHLQGQFKEDSQMICVYWKFNQNSSSWSQDGCRATVSNATHTTCTCNHLTSFALIMAIKAPEPVYDGVLVVLNYVLVTFSLACLLLAILTFLLCRSIQKATTVVHLHLSLCLFSAHLLFLVGVSRSGHRVGDRWVTVHFASPPAERRLPFQVLCSVIAALLHFLFLACFSWMCLEGIQLFLLVRNLRQVKYGSRQGVRRRYLLLLGYGAPAVVVAVAAGVFAEGYGSDTHCWLSRQKGFFWSFLGPVCLVIAVNCVLFVSILRILHSQLGGLNADVSKIKSTRMMTFKAAAHLFILGCTWALGLVQHVRVFEYLFVIVNAMQGPSIFLIHCLLNQQVKFILTLGVAAAWTEQSRANHPYSPEDIRTSSSRTLVSIVLEMSCRYAAQGSKKEEEERLSF</sequence>
<evidence type="ECO:0000259" key="16">
    <source>
        <dbReference type="PROSITE" id="PS50261"/>
    </source>
</evidence>
<dbReference type="PANTHER" id="PTHR12011:SF469">
    <property type="entry name" value="ADHESION G PROTEIN-COUPLED RECEPTOR E1-RELATED"/>
    <property type="match status" value="1"/>
</dbReference>
<feature type="transmembrane region" description="Helical" evidence="14">
    <location>
        <begin position="1076"/>
        <end position="1097"/>
    </location>
</feature>
<dbReference type="EMBL" id="JAATIS010000094">
    <property type="protein sequence ID" value="KAG2471147.1"/>
    <property type="molecule type" value="Genomic_DNA"/>
</dbReference>
<dbReference type="GO" id="GO:0007166">
    <property type="term" value="P:cell surface receptor signaling pathway"/>
    <property type="evidence" value="ECO:0007669"/>
    <property type="project" value="InterPro"/>
</dbReference>
<keyword evidence="3" id="KW-1003">Cell membrane</keyword>
<evidence type="ECO:0000313" key="18">
    <source>
        <dbReference type="Proteomes" id="UP000886611"/>
    </source>
</evidence>
<feature type="transmembrane region" description="Helical" evidence="14">
    <location>
        <begin position="991"/>
        <end position="1011"/>
    </location>
</feature>
<dbReference type="Gene3D" id="2.60.220.50">
    <property type="match status" value="1"/>
</dbReference>
<dbReference type="PROSITE" id="PS50261">
    <property type="entry name" value="G_PROTEIN_RECEP_F2_4"/>
    <property type="match status" value="2"/>
</dbReference>
<evidence type="ECO:0000313" key="17">
    <source>
        <dbReference type="EMBL" id="KAG2471147.1"/>
    </source>
</evidence>
<feature type="non-terminal residue" evidence="17">
    <location>
        <position position="1"/>
    </location>
</feature>
<feature type="transmembrane region" description="Helical" evidence="14">
    <location>
        <begin position="861"/>
        <end position="884"/>
    </location>
</feature>
<dbReference type="InterPro" id="IPR017981">
    <property type="entry name" value="GPCR_2-like_7TM"/>
</dbReference>
<proteinExistence type="inferred from homology"/>
<dbReference type="Pfam" id="PF00002">
    <property type="entry name" value="7tm_2"/>
    <property type="match status" value="2"/>
</dbReference>
<evidence type="ECO:0000256" key="14">
    <source>
        <dbReference type="SAM" id="Phobius"/>
    </source>
</evidence>
<evidence type="ECO:0000256" key="7">
    <source>
        <dbReference type="ARBA" id="ARBA00022737"/>
    </source>
</evidence>
<feature type="domain" description="G-protein coupled receptors family 2 profile 2" evidence="16">
    <location>
        <begin position="330"/>
        <end position="481"/>
    </location>
</feature>
<feature type="region of interest" description="Disordered" evidence="13">
    <location>
        <begin position="1"/>
        <end position="45"/>
    </location>
</feature>
<evidence type="ECO:0000256" key="4">
    <source>
        <dbReference type="ARBA" id="ARBA00022536"/>
    </source>
</evidence>
<keyword evidence="9 14" id="KW-1133">Transmembrane helix</keyword>
<feature type="transmembrane region" description="Helical" evidence="14">
    <location>
        <begin position="896"/>
        <end position="918"/>
    </location>
</feature>
<evidence type="ECO:0000256" key="10">
    <source>
        <dbReference type="ARBA" id="ARBA00023136"/>
    </source>
</evidence>
<dbReference type="InterPro" id="IPR000832">
    <property type="entry name" value="GPCR_2_secretin-like"/>
</dbReference>
<accession>A0A8X8BZ45</accession>
<evidence type="ECO:0000256" key="2">
    <source>
        <dbReference type="ARBA" id="ARBA00007343"/>
    </source>
</evidence>
<evidence type="ECO:0000256" key="3">
    <source>
        <dbReference type="ARBA" id="ARBA00022475"/>
    </source>
</evidence>
<feature type="non-terminal residue" evidence="17">
    <location>
        <position position="1188"/>
    </location>
</feature>
<feature type="transmembrane region" description="Helical" evidence="14">
    <location>
        <begin position="399"/>
        <end position="420"/>
    </location>
</feature>
<keyword evidence="11" id="KW-1015">Disulfide bond</keyword>
<dbReference type="Gene3D" id="1.20.1070.10">
    <property type="entry name" value="Rhodopsin 7-helix transmembrane proteins"/>
    <property type="match status" value="2"/>
</dbReference>
<keyword evidence="5 14" id="KW-0812">Transmembrane</keyword>
<dbReference type="AlphaFoldDB" id="A0A8X8BZ45"/>
<evidence type="ECO:0000256" key="6">
    <source>
        <dbReference type="ARBA" id="ARBA00022729"/>
    </source>
</evidence>
<dbReference type="Pfam" id="PF01825">
    <property type="entry name" value="GPS"/>
    <property type="match status" value="1"/>
</dbReference>
<feature type="transmembrane region" description="Helical" evidence="14">
    <location>
        <begin position="472"/>
        <end position="491"/>
    </location>
</feature>
<name>A0A8X8BZ45_POLSE</name>
<feature type="domain" description="G-protein coupled receptors family 2 profile 2" evidence="16">
    <location>
        <begin position="859"/>
        <end position="1124"/>
    </location>
</feature>
<dbReference type="InterPro" id="IPR000203">
    <property type="entry name" value="GPS"/>
</dbReference>
<dbReference type="PROSITE" id="PS50221">
    <property type="entry name" value="GAIN_B"/>
    <property type="match status" value="1"/>
</dbReference>
<dbReference type="SMART" id="SM00303">
    <property type="entry name" value="GPS"/>
    <property type="match status" value="1"/>
</dbReference>
<evidence type="ECO:0000256" key="8">
    <source>
        <dbReference type="ARBA" id="ARBA00022837"/>
    </source>
</evidence>
<comment type="similarity">
    <text evidence="2">Belongs to the G-protein coupled receptor 2 family. Adhesion G-protein coupled receptor (ADGR) subfamily.</text>
</comment>
<dbReference type="InterPro" id="IPR046338">
    <property type="entry name" value="GAIN_dom_sf"/>
</dbReference>
<dbReference type="PANTHER" id="PTHR12011">
    <property type="entry name" value="ADHESION G-PROTEIN COUPLED RECEPTOR"/>
    <property type="match status" value="1"/>
</dbReference>
<organism evidence="17 18">
    <name type="scientific">Polypterus senegalus</name>
    <name type="common">Senegal bichir</name>
    <dbReference type="NCBI Taxonomy" id="55291"/>
    <lineage>
        <taxon>Eukaryota</taxon>
        <taxon>Metazoa</taxon>
        <taxon>Chordata</taxon>
        <taxon>Craniata</taxon>
        <taxon>Vertebrata</taxon>
        <taxon>Euteleostomi</taxon>
        <taxon>Actinopterygii</taxon>
        <taxon>Polypteriformes</taxon>
        <taxon>Polypteridae</taxon>
        <taxon>Polypterus</taxon>
    </lineage>
</organism>
<feature type="transmembrane region" description="Helical" evidence="14">
    <location>
        <begin position="1031"/>
        <end position="1055"/>
    </location>
</feature>
<evidence type="ECO:0000256" key="12">
    <source>
        <dbReference type="ARBA" id="ARBA00023180"/>
    </source>
</evidence>
<dbReference type="GO" id="GO:0005886">
    <property type="term" value="C:plasma membrane"/>
    <property type="evidence" value="ECO:0007669"/>
    <property type="project" value="UniProtKB-SubCell"/>
</dbReference>
<evidence type="ECO:0000259" key="15">
    <source>
        <dbReference type="PROSITE" id="PS50221"/>
    </source>
</evidence>
<dbReference type="FunFam" id="1.20.1070.10:FF:000054">
    <property type="entry name" value="Adhesion G protein-coupled receptor E3"/>
    <property type="match status" value="1"/>
</dbReference>
<evidence type="ECO:0000256" key="13">
    <source>
        <dbReference type="SAM" id="MobiDB-lite"/>
    </source>
</evidence>
<keyword evidence="6" id="KW-0732">Signal</keyword>
<comment type="caution">
    <text evidence="17">The sequence shown here is derived from an EMBL/GenBank/DDBJ whole genome shotgun (WGS) entry which is preliminary data.</text>
</comment>
<comment type="subcellular location">
    <subcellularLocation>
        <location evidence="1">Cell membrane</location>
        <topology evidence="1">Multi-pass membrane protein</topology>
    </subcellularLocation>
</comment>
<feature type="domain" description="GAIN-B" evidence="15">
    <location>
        <begin position="665"/>
        <end position="852"/>
    </location>
</feature>
<feature type="transmembrane region" description="Helical" evidence="14">
    <location>
        <begin position="496"/>
        <end position="515"/>
    </location>
</feature>
<feature type="transmembrane region" description="Helical" evidence="14">
    <location>
        <begin position="329"/>
        <end position="355"/>
    </location>
</feature>
<dbReference type="GO" id="GO:0007189">
    <property type="term" value="P:adenylate cyclase-activating G protein-coupled receptor signaling pathway"/>
    <property type="evidence" value="ECO:0007669"/>
    <property type="project" value="TreeGrafter"/>
</dbReference>
<evidence type="ECO:0000256" key="11">
    <source>
        <dbReference type="ARBA" id="ARBA00023157"/>
    </source>
</evidence>
<reference evidence="17 18" key="1">
    <citation type="journal article" date="2021" name="Cell">
        <title>Tracing the genetic footprints of vertebrate landing in non-teleost ray-finned fishes.</title>
        <authorList>
            <person name="Bi X."/>
            <person name="Wang K."/>
            <person name="Yang L."/>
            <person name="Pan H."/>
            <person name="Jiang H."/>
            <person name="Wei Q."/>
            <person name="Fang M."/>
            <person name="Yu H."/>
            <person name="Zhu C."/>
            <person name="Cai Y."/>
            <person name="He Y."/>
            <person name="Gan X."/>
            <person name="Zeng H."/>
            <person name="Yu D."/>
            <person name="Zhu Y."/>
            <person name="Jiang H."/>
            <person name="Qiu Q."/>
            <person name="Yang H."/>
            <person name="Zhang Y.E."/>
            <person name="Wang W."/>
            <person name="Zhu M."/>
            <person name="He S."/>
            <person name="Zhang G."/>
        </authorList>
    </citation>
    <scope>NUCLEOTIDE SEQUENCE [LARGE SCALE GENOMIC DNA]</scope>
    <source>
        <strain evidence="17">Bchr_013</strain>
    </source>
</reference>
<feature type="transmembrane region" description="Helical" evidence="14">
    <location>
        <begin position="938"/>
        <end position="971"/>
    </location>
</feature>
<protein>
    <submittedName>
        <fullName evidence="17">AGRE3 protein</fullName>
    </submittedName>
</protein>
<keyword evidence="4" id="KW-0245">EGF-like domain</keyword>
<dbReference type="Proteomes" id="UP000886611">
    <property type="component" value="Unassembled WGS sequence"/>
</dbReference>
<keyword evidence="12" id="KW-0325">Glycoprotein</keyword>
<dbReference type="GO" id="GO:0004930">
    <property type="term" value="F:G protein-coupled receptor activity"/>
    <property type="evidence" value="ECO:0007669"/>
    <property type="project" value="InterPro"/>
</dbReference>
<keyword evidence="8" id="KW-0106">Calcium</keyword>
<feature type="transmembrane region" description="Helical" evidence="14">
    <location>
        <begin position="440"/>
        <end position="460"/>
    </location>
</feature>
<dbReference type="InterPro" id="IPR057244">
    <property type="entry name" value="GAIN_B"/>
</dbReference>
<feature type="transmembrane region" description="Helical" evidence="14">
    <location>
        <begin position="367"/>
        <end position="387"/>
    </location>
</feature>
<dbReference type="PRINTS" id="PR00249">
    <property type="entry name" value="GPCRSECRETIN"/>
</dbReference>
<evidence type="ECO:0000256" key="9">
    <source>
        <dbReference type="ARBA" id="ARBA00022989"/>
    </source>
</evidence>
<evidence type="ECO:0000256" key="1">
    <source>
        <dbReference type="ARBA" id="ARBA00004651"/>
    </source>
</evidence>
<keyword evidence="10 14" id="KW-0472">Membrane</keyword>
<evidence type="ECO:0000256" key="5">
    <source>
        <dbReference type="ARBA" id="ARBA00022692"/>
    </source>
</evidence>
<keyword evidence="7" id="KW-0677">Repeat</keyword>